<proteinExistence type="predicted"/>
<keyword evidence="1" id="KW-0472">Membrane</keyword>
<dbReference type="AlphaFoldDB" id="A0A841DPU9"/>
<gene>
    <name evidence="2" type="ORF">HDA44_002296</name>
</gene>
<evidence type="ECO:0000256" key="1">
    <source>
        <dbReference type="SAM" id="Phobius"/>
    </source>
</evidence>
<comment type="caution">
    <text evidence="2">The sequence shown here is derived from an EMBL/GenBank/DDBJ whole genome shotgun (WGS) entry which is preliminary data.</text>
</comment>
<feature type="transmembrane region" description="Helical" evidence="1">
    <location>
        <begin position="24"/>
        <end position="46"/>
    </location>
</feature>
<dbReference type="Proteomes" id="UP000558997">
    <property type="component" value="Unassembled WGS sequence"/>
</dbReference>
<keyword evidence="1" id="KW-0812">Transmembrane</keyword>
<keyword evidence="3" id="KW-1185">Reference proteome</keyword>
<feature type="transmembrane region" description="Helical" evidence="1">
    <location>
        <begin position="58"/>
        <end position="79"/>
    </location>
</feature>
<dbReference type="RefSeq" id="WP_184833616.1">
    <property type="nucleotide sequence ID" value="NZ_JACHNF010000001.1"/>
</dbReference>
<sequence length="178" mass="18980">MTFRTDTLVGVSTPAAVPAPRQSLTIVCAALAGAIPMITLVLWFVLGADGIGPFPASWAPIAVIAVAGGAYACCELAGFRTPPLEYANRSAAEIEADSWRRFTASTFTRFALCEAVFLVSVALAFSVHSFWVVLIGAVIALPLFFLEAWPGERNQRRFAAALESRGIPSYLTGGRLQD</sequence>
<evidence type="ECO:0000313" key="3">
    <source>
        <dbReference type="Proteomes" id="UP000558997"/>
    </source>
</evidence>
<evidence type="ECO:0000313" key="2">
    <source>
        <dbReference type="EMBL" id="MBB5978955.1"/>
    </source>
</evidence>
<accession>A0A841DPU9</accession>
<name>A0A841DPU9_9ACTN</name>
<reference evidence="2 3" key="1">
    <citation type="submission" date="2020-08" db="EMBL/GenBank/DDBJ databases">
        <title>Sequencing the genomes of 1000 actinobacteria strains.</title>
        <authorList>
            <person name="Klenk H.-P."/>
        </authorList>
    </citation>
    <scope>NUCLEOTIDE SEQUENCE [LARGE SCALE GENOMIC DNA]</scope>
    <source>
        <strain evidence="2 3">DSM 17294</strain>
    </source>
</reference>
<organism evidence="2 3">
    <name type="scientific">Kribbella solani</name>
    <dbReference type="NCBI Taxonomy" id="236067"/>
    <lineage>
        <taxon>Bacteria</taxon>
        <taxon>Bacillati</taxon>
        <taxon>Actinomycetota</taxon>
        <taxon>Actinomycetes</taxon>
        <taxon>Propionibacteriales</taxon>
        <taxon>Kribbellaceae</taxon>
        <taxon>Kribbella</taxon>
    </lineage>
</organism>
<protein>
    <submittedName>
        <fullName evidence="2">Fatty acid desaturase</fullName>
    </submittedName>
</protein>
<keyword evidence="1" id="KW-1133">Transmembrane helix</keyword>
<dbReference type="EMBL" id="JACHNF010000001">
    <property type="protein sequence ID" value="MBB5978955.1"/>
    <property type="molecule type" value="Genomic_DNA"/>
</dbReference>
<feature type="transmembrane region" description="Helical" evidence="1">
    <location>
        <begin position="107"/>
        <end position="125"/>
    </location>
</feature>
<feature type="transmembrane region" description="Helical" evidence="1">
    <location>
        <begin position="131"/>
        <end position="149"/>
    </location>
</feature>